<dbReference type="Proteomes" id="UP001172708">
    <property type="component" value="Unassembled WGS sequence"/>
</dbReference>
<name>A0ABT8GJG6_9MICO</name>
<accession>A0ABT8GJG6</accession>
<dbReference type="EMBL" id="JAUHQA010000001">
    <property type="protein sequence ID" value="MDN4481578.1"/>
    <property type="molecule type" value="Genomic_DNA"/>
</dbReference>
<comment type="caution">
    <text evidence="2">The sequence shown here is derived from an EMBL/GenBank/DDBJ whole genome shotgun (WGS) entry which is preliminary data.</text>
</comment>
<keyword evidence="1" id="KW-1133">Transmembrane helix</keyword>
<protein>
    <submittedName>
        <fullName evidence="2">Tryptophan-rich sensory protein</fullName>
    </submittedName>
</protein>
<reference evidence="2" key="1">
    <citation type="submission" date="2023-06" db="EMBL/GenBank/DDBJ databases">
        <title>Egi l300058.</title>
        <authorList>
            <person name="Gao L."/>
            <person name="Fang B.-Z."/>
            <person name="Li W.-J."/>
        </authorList>
    </citation>
    <scope>NUCLEOTIDE SEQUENCE</scope>
    <source>
        <strain evidence="2">EGI L300058</strain>
    </source>
</reference>
<dbReference type="PANTHER" id="PTHR33802:SF1">
    <property type="entry name" value="XK-RELATED PROTEIN"/>
    <property type="match status" value="1"/>
</dbReference>
<dbReference type="RefSeq" id="WP_301143265.1">
    <property type="nucleotide sequence ID" value="NZ_JAUHQA010000001.1"/>
</dbReference>
<feature type="transmembrane region" description="Helical" evidence="1">
    <location>
        <begin position="96"/>
        <end position="113"/>
    </location>
</feature>
<sequence length="282" mass="28660">MTTVHHGHAARSDRVRQVTVLLGAALAIAGAAWGAGAFGGTPIAEASGGAVAADATLLAPASSAFGIWSVIYAGLAVFAVYQVLPGRAADPRLRAVAWPVLLSMVLNAAWIGAVQAGWLWASVGVIAVLVAVLARVAVILVRIAPSSWKDRITTDVPVGLYLGWVSVATAANIAAAGRDSLGAAPADGAVFAVLVLVAVAVIAVAFAVRMRRRPALVVATGIAMAWGLAWIAAARGEGDPQSLIVMWAAGLAAVAAFCAPFAVFDFARDRAPRPPAPGRPTR</sequence>
<feature type="transmembrane region" description="Helical" evidence="1">
    <location>
        <begin position="215"/>
        <end position="232"/>
    </location>
</feature>
<feature type="transmembrane region" description="Helical" evidence="1">
    <location>
        <begin position="119"/>
        <end position="144"/>
    </location>
</feature>
<feature type="transmembrane region" description="Helical" evidence="1">
    <location>
        <begin position="189"/>
        <end position="208"/>
    </location>
</feature>
<feature type="transmembrane region" description="Helical" evidence="1">
    <location>
        <begin position="64"/>
        <end position="84"/>
    </location>
</feature>
<keyword evidence="1" id="KW-0812">Transmembrane</keyword>
<organism evidence="2 3">
    <name type="scientific">Demequina muriae</name>
    <dbReference type="NCBI Taxonomy" id="3051664"/>
    <lineage>
        <taxon>Bacteria</taxon>
        <taxon>Bacillati</taxon>
        <taxon>Actinomycetota</taxon>
        <taxon>Actinomycetes</taxon>
        <taxon>Micrococcales</taxon>
        <taxon>Demequinaceae</taxon>
        <taxon>Demequina</taxon>
    </lineage>
</organism>
<feature type="transmembrane region" description="Helical" evidence="1">
    <location>
        <begin position="156"/>
        <end position="177"/>
    </location>
</feature>
<proteinExistence type="predicted"/>
<evidence type="ECO:0000313" key="2">
    <source>
        <dbReference type="EMBL" id="MDN4481578.1"/>
    </source>
</evidence>
<dbReference type="PANTHER" id="PTHR33802">
    <property type="entry name" value="SI:CH211-161H7.5-RELATED"/>
    <property type="match status" value="1"/>
</dbReference>
<evidence type="ECO:0000313" key="3">
    <source>
        <dbReference type="Proteomes" id="UP001172708"/>
    </source>
</evidence>
<feature type="transmembrane region" description="Helical" evidence="1">
    <location>
        <begin position="244"/>
        <end position="264"/>
    </location>
</feature>
<dbReference type="Gene3D" id="1.20.1260.100">
    <property type="entry name" value="TspO/MBR protein"/>
    <property type="match status" value="1"/>
</dbReference>
<feature type="transmembrane region" description="Helical" evidence="1">
    <location>
        <begin position="20"/>
        <end position="44"/>
    </location>
</feature>
<evidence type="ECO:0000256" key="1">
    <source>
        <dbReference type="SAM" id="Phobius"/>
    </source>
</evidence>
<keyword evidence="3" id="KW-1185">Reference proteome</keyword>
<keyword evidence="1" id="KW-0472">Membrane</keyword>
<dbReference type="InterPro" id="IPR038330">
    <property type="entry name" value="TspO/MBR-related_sf"/>
</dbReference>
<gene>
    <name evidence="2" type="ORF">QQX02_11650</name>
</gene>